<sequence>MNEIHHLSNMGWMIAQAFQQFIGINTVMYYSPTIVQMAGFRSNELALLLSLLVAAMNAAGTILGIYLIDHAGRKKLALCSLGGVFASLIILSVSFLNQSSKEHYGWLAVLGLVLYIAFFAPGMGPVPWTMNSEIYPEEYRGICGGMSATVCWVSNLIVSQSFLSVADGIGTGSTFLILAAITVLAFVFVVLHVPETKGLTFDEVGLIWKERAWGKNADSQNLLAQGTENQS</sequence>
<name>A0A0S3SL62_PHAAN</name>
<dbReference type="PRINTS" id="PR00171">
    <property type="entry name" value="SUGRTRNSPORT"/>
</dbReference>
<evidence type="ECO:0000256" key="5">
    <source>
        <dbReference type="ARBA" id="ARBA00022989"/>
    </source>
</evidence>
<dbReference type="AlphaFoldDB" id="A0A0S3SL62"/>
<dbReference type="InterPro" id="IPR003663">
    <property type="entry name" value="Sugar/inositol_transpt"/>
</dbReference>
<feature type="transmembrane region" description="Helical" evidence="7">
    <location>
        <begin position="141"/>
        <end position="163"/>
    </location>
</feature>
<feature type="domain" description="Major facilitator superfamily (MFS) profile" evidence="8">
    <location>
        <begin position="1"/>
        <end position="197"/>
    </location>
</feature>
<dbReference type="GO" id="GO:0016020">
    <property type="term" value="C:membrane"/>
    <property type="evidence" value="ECO:0007669"/>
    <property type="project" value="UniProtKB-SubCell"/>
</dbReference>
<comment type="subcellular location">
    <subcellularLocation>
        <location evidence="1">Membrane</location>
        <topology evidence="1">Multi-pass membrane protein</topology>
    </subcellularLocation>
</comment>
<dbReference type="Gene3D" id="1.20.1250.20">
    <property type="entry name" value="MFS general substrate transporter like domains"/>
    <property type="match status" value="1"/>
</dbReference>
<dbReference type="InterPro" id="IPR020846">
    <property type="entry name" value="MFS_dom"/>
</dbReference>
<evidence type="ECO:0000256" key="1">
    <source>
        <dbReference type="ARBA" id="ARBA00004141"/>
    </source>
</evidence>
<reference evidence="9 10" key="1">
    <citation type="journal article" date="2015" name="Sci. Rep.">
        <title>The power of single molecule real-time sequencing technology in the de novo assembly of a eukaryotic genome.</title>
        <authorList>
            <person name="Sakai H."/>
            <person name="Naito K."/>
            <person name="Ogiso-Tanaka E."/>
            <person name="Takahashi Y."/>
            <person name="Iseki K."/>
            <person name="Muto C."/>
            <person name="Satou K."/>
            <person name="Teruya K."/>
            <person name="Shiroma A."/>
            <person name="Shimoji M."/>
            <person name="Hirano T."/>
            <person name="Itoh T."/>
            <person name="Kaga A."/>
            <person name="Tomooka N."/>
        </authorList>
    </citation>
    <scope>NUCLEOTIDE SEQUENCE [LARGE SCALE GENOMIC DNA]</scope>
    <source>
        <strain evidence="10">cv. Shumari</strain>
    </source>
</reference>
<dbReference type="SUPFAM" id="SSF103473">
    <property type="entry name" value="MFS general substrate transporter"/>
    <property type="match status" value="1"/>
</dbReference>
<dbReference type="InterPro" id="IPR005829">
    <property type="entry name" value="Sugar_transporter_CS"/>
</dbReference>
<evidence type="ECO:0000256" key="4">
    <source>
        <dbReference type="ARBA" id="ARBA00022692"/>
    </source>
</evidence>
<feature type="transmembrane region" description="Helical" evidence="7">
    <location>
        <begin position="103"/>
        <end position="120"/>
    </location>
</feature>
<dbReference type="PANTHER" id="PTHR48020:SF36">
    <property type="entry name" value="SUGAR PORTER (SP) FAMILY MFS TRANSPORTER"/>
    <property type="match status" value="1"/>
</dbReference>
<keyword evidence="5 7" id="KW-1133">Transmembrane helix</keyword>
<accession>A0A0S3SL62</accession>
<evidence type="ECO:0000256" key="2">
    <source>
        <dbReference type="ARBA" id="ARBA00010992"/>
    </source>
</evidence>
<organism evidence="9 10">
    <name type="scientific">Vigna angularis var. angularis</name>
    <dbReference type="NCBI Taxonomy" id="157739"/>
    <lineage>
        <taxon>Eukaryota</taxon>
        <taxon>Viridiplantae</taxon>
        <taxon>Streptophyta</taxon>
        <taxon>Embryophyta</taxon>
        <taxon>Tracheophyta</taxon>
        <taxon>Spermatophyta</taxon>
        <taxon>Magnoliopsida</taxon>
        <taxon>eudicotyledons</taxon>
        <taxon>Gunneridae</taxon>
        <taxon>Pentapetalae</taxon>
        <taxon>rosids</taxon>
        <taxon>fabids</taxon>
        <taxon>Fabales</taxon>
        <taxon>Fabaceae</taxon>
        <taxon>Papilionoideae</taxon>
        <taxon>50 kb inversion clade</taxon>
        <taxon>NPAAA clade</taxon>
        <taxon>indigoferoid/millettioid clade</taxon>
        <taxon>Phaseoleae</taxon>
        <taxon>Vigna</taxon>
    </lineage>
</organism>
<feature type="transmembrane region" description="Helical" evidence="7">
    <location>
        <begin position="169"/>
        <end position="191"/>
    </location>
</feature>
<protein>
    <recommendedName>
        <fullName evidence="8">Major facilitator superfamily (MFS) profile domain-containing protein</fullName>
    </recommendedName>
</protein>
<keyword evidence="10" id="KW-1185">Reference proteome</keyword>
<evidence type="ECO:0000313" key="10">
    <source>
        <dbReference type="Proteomes" id="UP000291084"/>
    </source>
</evidence>
<evidence type="ECO:0000313" key="9">
    <source>
        <dbReference type="EMBL" id="BAT93537.1"/>
    </source>
</evidence>
<feature type="transmembrane region" description="Helical" evidence="7">
    <location>
        <begin position="75"/>
        <end position="97"/>
    </location>
</feature>
<proteinExistence type="inferred from homology"/>
<dbReference type="InterPro" id="IPR036259">
    <property type="entry name" value="MFS_trans_sf"/>
</dbReference>
<dbReference type="PROSITE" id="PS00216">
    <property type="entry name" value="SUGAR_TRANSPORT_1"/>
    <property type="match status" value="1"/>
</dbReference>
<dbReference type="Pfam" id="PF00083">
    <property type="entry name" value="Sugar_tr"/>
    <property type="match status" value="1"/>
</dbReference>
<gene>
    <name evidence="9" type="primary">Vigan.08G004900</name>
    <name evidence="9" type="ORF">VIGAN_08004900</name>
</gene>
<dbReference type="InterPro" id="IPR050814">
    <property type="entry name" value="Myo-inositol_Transporter"/>
</dbReference>
<feature type="transmembrane region" description="Helical" evidence="7">
    <location>
        <begin position="45"/>
        <end position="68"/>
    </location>
</feature>
<keyword evidence="4 7" id="KW-0812">Transmembrane</keyword>
<dbReference type="Proteomes" id="UP000291084">
    <property type="component" value="Chromosome 8"/>
</dbReference>
<keyword evidence="3" id="KW-0813">Transport</keyword>
<dbReference type="PROSITE" id="PS50850">
    <property type="entry name" value="MFS"/>
    <property type="match status" value="1"/>
</dbReference>
<keyword evidence="6 7" id="KW-0472">Membrane</keyword>
<evidence type="ECO:0000256" key="3">
    <source>
        <dbReference type="ARBA" id="ARBA00022448"/>
    </source>
</evidence>
<evidence type="ECO:0000259" key="8">
    <source>
        <dbReference type="PROSITE" id="PS50850"/>
    </source>
</evidence>
<dbReference type="PANTHER" id="PTHR48020">
    <property type="entry name" value="PROTON MYO-INOSITOL COTRANSPORTER"/>
    <property type="match status" value="1"/>
</dbReference>
<dbReference type="InterPro" id="IPR005828">
    <property type="entry name" value="MFS_sugar_transport-like"/>
</dbReference>
<comment type="similarity">
    <text evidence="2">Belongs to the major facilitator superfamily. Sugar transporter (TC 2.A.1.1) family.</text>
</comment>
<evidence type="ECO:0000256" key="7">
    <source>
        <dbReference type="SAM" id="Phobius"/>
    </source>
</evidence>
<evidence type="ECO:0000256" key="6">
    <source>
        <dbReference type="ARBA" id="ARBA00023136"/>
    </source>
</evidence>
<dbReference type="EMBL" id="AP015041">
    <property type="protein sequence ID" value="BAT93537.1"/>
    <property type="molecule type" value="Genomic_DNA"/>
</dbReference>
<dbReference type="GO" id="GO:0022857">
    <property type="term" value="F:transmembrane transporter activity"/>
    <property type="evidence" value="ECO:0007669"/>
    <property type="project" value="InterPro"/>
</dbReference>